<name>A0ACB0JPV2_TRIPR</name>
<accession>A0ACB0JPV2</accession>
<evidence type="ECO:0000313" key="2">
    <source>
        <dbReference type="Proteomes" id="UP001177021"/>
    </source>
</evidence>
<reference evidence="1" key="1">
    <citation type="submission" date="2023-10" db="EMBL/GenBank/DDBJ databases">
        <authorList>
            <person name="Rodriguez Cubillos JULIANA M."/>
            <person name="De Vega J."/>
        </authorList>
    </citation>
    <scope>NUCLEOTIDE SEQUENCE</scope>
</reference>
<organism evidence="1 2">
    <name type="scientific">Trifolium pratense</name>
    <name type="common">Red clover</name>
    <dbReference type="NCBI Taxonomy" id="57577"/>
    <lineage>
        <taxon>Eukaryota</taxon>
        <taxon>Viridiplantae</taxon>
        <taxon>Streptophyta</taxon>
        <taxon>Embryophyta</taxon>
        <taxon>Tracheophyta</taxon>
        <taxon>Spermatophyta</taxon>
        <taxon>Magnoliopsida</taxon>
        <taxon>eudicotyledons</taxon>
        <taxon>Gunneridae</taxon>
        <taxon>Pentapetalae</taxon>
        <taxon>rosids</taxon>
        <taxon>fabids</taxon>
        <taxon>Fabales</taxon>
        <taxon>Fabaceae</taxon>
        <taxon>Papilionoideae</taxon>
        <taxon>50 kb inversion clade</taxon>
        <taxon>NPAAA clade</taxon>
        <taxon>Hologalegina</taxon>
        <taxon>IRL clade</taxon>
        <taxon>Trifolieae</taxon>
        <taxon>Trifolium</taxon>
    </lineage>
</organism>
<evidence type="ECO:0000313" key="1">
    <source>
        <dbReference type="EMBL" id="CAJ2647134.1"/>
    </source>
</evidence>
<gene>
    <name evidence="1" type="ORF">MILVUS5_LOCUS15716</name>
</gene>
<dbReference type="EMBL" id="CASHSV030000109">
    <property type="protein sequence ID" value="CAJ2647134.1"/>
    <property type="molecule type" value="Genomic_DNA"/>
</dbReference>
<comment type="caution">
    <text evidence="1">The sequence shown here is derived from an EMBL/GenBank/DDBJ whole genome shotgun (WGS) entry which is preliminary data.</text>
</comment>
<proteinExistence type="predicted"/>
<sequence>MSSAANSNHKNDLPSTVSVKLDRDNYPLWQSMVLPIIRGARLDGYMLGKKKCPEEFITAADSSKKFNPEFEDWQAYDQQLLGWLRNSMTVGIATQLLHCETSMQLWDEAQSLAGAHTRSQITYLKSEFHSTRKGEMKMEDYLIKMKNLADKLKLAGNPISTSDLIIQTLNGLDSEYNPVVVKLSDQTTLSWVDLQAQLLTFENRIEQLNSLTNLTLNATANVAKKSDHRGNRFNSNNNWRGSNNNWRGSNFRGWRGGRGRGRSFKTTCQVCGLDNHIAIDCFYRFDKNYSRSNHSANNDKQGSHNAFLASQNSIEDYDWYFDSGASNHVTHQTDKFQNLSEHHGQVDREGNTKRDT</sequence>
<protein>
    <submittedName>
        <fullName evidence="1">Uncharacterized protein</fullName>
    </submittedName>
</protein>
<keyword evidence="2" id="KW-1185">Reference proteome</keyword>
<dbReference type="Proteomes" id="UP001177021">
    <property type="component" value="Unassembled WGS sequence"/>
</dbReference>